<dbReference type="InterPro" id="IPR052159">
    <property type="entry name" value="Competence_DNA_uptake"/>
</dbReference>
<feature type="chain" id="PRO_5015645880" description="Metallo-beta-lactamase domain-containing protein" evidence="1">
    <location>
        <begin position="27"/>
        <end position="426"/>
    </location>
</feature>
<evidence type="ECO:0000256" key="1">
    <source>
        <dbReference type="SAM" id="SignalP"/>
    </source>
</evidence>
<feature type="signal peptide" evidence="1">
    <location>
        <begin position="1"/>
        <end position="26"/>
    </location>
</feature>
<evidence type="ECO:0000259" key="2">
    <source>
        <dbReference type="Pfam" id="PF00753"/>
    </source>
</evidence>
<dbReference type="EMBL" id="CP029343">
    <property type="protein sequence ID" value="AWL03518.1"/>
    <property type="molecule type" value="Genomic_DNA"/>
</dbReference>
<dbReference type="AlphaFoldDB" id="A0A2S2DDV0"/>
<protein>
    <recommendedName>
        <fullName evidence="2">Metallo-beta-lactamase domain-containing protein</fullName>
    </recommendedName>
</protein>
<dbReference type="PROSITE" id="PS51318">
    <property type="entry name" value="TAT"/>
    <property type="match status" value="1"/>
</dbReference>
<dbReference type="InterPro" id="IPR006311">
    <property type="entry name" value="TAT_signal"/>
</dbReference>
<name>A0A2S2DDV0_9BURK</name>
<dbReference type="KEGG" id="mtim:DIR46_03015"/>
<dbReference type="OrthoDB" id="9761531at2"/>
<dbReference type="PANTHER" id="PTHR30619">
    <property type="entry name" value="DNA INTERNALIZATION/COMPETENCE PROTEIN COMEC/REC2"/>
    <property type="match status" value="1"/>
</dbReference>
<keyword evidence="4" id="KW-1185">Reference proteome</keyword>
<evidence type="ECO:0000313" key="3">
    <source>
        <dbReference type="EMBL" id="AWL03518.1"/>
    </source>
</evidence>
<organism evidence="3 4">
    <name type="scientific">Massilia oculi</name>
    <dbReference type="NCBI Taxonomy" id="945844"/>
    <lineage>
        <taxon>Bacteria</taxon>
        <taxon>Pseudomonadati</taxon>
        <taxon>Pseudomonadota</taxon>
        <taxon>Betaproteobacteria</taxon>
        <taxon>Burkholderiales</taxon>
        <taxon>Oxalobacteraceae</taxon>
        <taxon>Telluria group</taxon>
        <taxon>Massilia</taxon>
    </lineage>
</organism>
<dbReference type="Gene3D" id="3.60.15.10">
    <property type="entry name" value="Ribonuclease Z/Hydroxyacylglutathione hydrolase-like"/>
    <property type="match status" value="1"/>
</dbReference>
<dbReference type="PANTHER" id="PTHR30619:SF1">
    <property type="entry name" value="RECOMBINATION PROTEIN 2"/>
    <property type="match status" value="1"/>
</dbReference>
<dbReference type="SUPFAM" id="SSF56281">
    <property type="entry name" value="Metallo-hydrolase/oxidoreductase"/>
    <property type="match status" value="1"/>
</dbReference>
<keyword evidence="1" id="KW-0732">Signal</keyword>
<dbReference type="InterPro" id="IPR036866">
    <property type="entry name" value="RibonucZ/Hydroxyglut_hydro"/>
</dbReference>
<sequence>MAAPNDRRRLLLGALLPLALGPSARAAPAAPASVPAPERAGAALAPWQPGWLDIHHIATGRGNATLVMLPDGTSMLIDAGASFNEPEVSVAPRPNASRRPGEWMGRYVRRHLGRAGLEGLDYLLTTHLHPDHTGDADAATPLAPDGAFRLSGVTDVAAQIAIGTVVDRGYPDYDFPARIAAPFADNYRAFIADRRKAGLRVEAFRVGSNEQFAGRAHRATASSFEVRNIAANGVVWTGTGSATRQLFPPLETLARADWPSENACSAAIRIASGRFRYFTAGDLTSYTHDGALPWHDVLGPAARAAGPVSVATADHHGMFDGLNPEVVRTLRPRAWVIPSWHIAHPDMLQLERMFSERLYPGPRAVFATTVMRENLLANGRLTRKLHSHDGHVVVRVAPDGESFYVAVTDNGAEDDKIKLVTEQFMV</sequence>
<dbReference type="RefSeq" id="WP_109343921.1">
    <property type="nucleotide sequence ID" value="NZ_CP029343.1"/>
</dbReference>
<evidence type="ECO:0000313" key="4">
    <source>
        <dbReference type="Proteomes" id="UP000245820"/>
    </source>
</evidence>
<accession>A0A2S2DDV0</accession>
<gene>
    <name evidence="3" type="ORF">DIR46_03015</name>
</gene>
<feature type="domain" description="Metallo-beta-lactamase" evidence="2">
    <location>
        <begin position="61"/>
        <end position="138"/>
    </location>
</feature>
<dbReference type="InterPro" id="IPR001279">
    <property type="entry name" value="Metallo-B-lactamas"/>
</dbReference>
<reference evidence="3 4" key="1">
    <citation type="submission" date="2018-05" db="EMBL/GenBank/DDBJ databases">
        <title>Complete genome sequence of Massilia oculi sp. nov. CCUG 43427T (=DSM 26321T), the type strain of M. oculi, and comparison with genome sequences of other Massilia strains.</title>
        <authorList>
            <person name="Zhu B."/>
        </authorList>
    </citation>
    <scope>NUCLEOTIDE SEQUENCE [LARGE SCALE GENOMIC DNA]</scope>
    <source>
        <strain evidence="3 4">CCUG 43427</strain>
    </source>
</reference>
<dbReference type="Proteomes" id="UP000245820">
    <property type="component" value="Chromosome"/>
</dbReference>
<dbReference type="Pfam" id="PF00753">
    <property type="entry name" value="Lactamase_B"/>
    <property type="match status" value="1"/>
</dbReference>
<proteinExistence type="predicted"/>